<feature type="compositionally biased region" description="Low complexity" evidence="14">
    <location>
        <begin position="317"/>
        <end position="334"/>
    </location>
</feature>
<dbReference type="Pfam" id="PF13491">
    <property type="entry name" value="FtsK_4TM"/>
    <property type="match status" value="1"/>
</dbReference>
<feature type="binding site" evidence="13">
    <location>
        <begin position="681"/>
        <end position="688"/>
    </location>
    <ligand>
        <name>ATP</name>
        <dbReference type="ChEBI" id="CHEBI:30616"/>
    </ligand>
</feature>
<dbReference type="InterPro" id="IPR041027">
    <property type="entry name" value="FtsK_alpha"/>
</dbReference>
<feature type="transmembrane region" description="Helical" evidence="15">
    <location>
        <begin position="243"/>
        <end position="264"/>
    </location>
</feature>
<comment type="similarity">
    <text evidence="2">Belongs to the FtsK/SpoIIIE/SftA family.</text>
</comment>
<protein>
    <submittedName>
        <fullName evidence="17">DNA translocase FtsK</fullName>
    </submittedName>
</protein>
<evidence type="ECO:0000256" key="9">
    <source>
        <dbReference type="ARBA" id="ARBA00022989"/>
    </source>
</evidence>
<dbReference type="Pfam" id="PF09397">
    <property type="entry name" value="FtsK_gamma"/>
    <property type="match status" value="1"/>
</dbReference>
<keyword evidence="7" id="KW-0159">Chromosome partition</keyword>
<dbReference type="InterPro" id="IPR036388">
    <property type="entry name" value="WH-like_DNA-bd_sf"/>
</dbReference>
<organism evidence="17 18">
    <name type="scientific">Hymenobacter aranciens</name>
    <dbReference type="NCBI Taxonomy" id="3063996"/>
    <lineage>
        <taxon>Bacteria</taxon>
        <taxon>Pseudomonadati</taxon>
        <taxon>Bacteroidota</taxon>
        <taxon>Cytophagia</taxon>
        <taxon>Cytophagales</taxon>
        <taxon>Hymenobacteraceae</taxon>
        <taxon>Hymenobacter</taxon>
    </lineage>
</organism>
<dbReference type="RefSeq" id="WP_305004969.1">
    <property type="nucleotide sequence ID" value="NZ_JAUQSY010000002.1"/>
</dbReference>
<evidence type="ECO:0000256" key="13">
    <source>
        <dbReference type="PROSITE-ProRule" id="PRU00289"/>
    </source>
</evidence>
<evidence type="ECO:0000313" key="18">
    <source>
        <dbReference type="Proteomes" id="UP001176429"/>
    </source>
</evidence>
<comment type="subcellular location">
    <subcellularLocation>
        <location evidence="1">Cell membrane</location>
        <topology evidence="1">Multi-pass membrane protein</topology>
    </subcellularLocation>
</comment>
<dbReference type="EMBL" id="JAUQSY010000002">
    <property type="protein sequence ID" value="MDO7873653.1"/>
    <property type="molecule type" value="Genomic_DNA"/>
</dbReference>
<dbReference type="PROSITE" id="PS50901">
    <property type="entry name" value="FTSK"/>
    <property type="match status" value="1"/>
</dbReference>
<dbReference type="InterPro" id="IPR002543">
    <property type="entry name" value="FtsK_dom"/>
</dbReference>
<evidence type="ECO:0000256" key="11">
    <source>
        <dbReference type="ARBA" id="ARBA00023136"/>
    </source>
</evidence>
<gene>
    <name evidence="17" type="ORF">Q5H93_02830</name>
</gene>
<keyword evidence="18" id="KW-1185">Reference proteome</keyword>
<feature type="compositionally biased region" description="Basic and acidic residues" evidence="14">
    <location>
        <begin position="17"/>
        <end position="29"/>
    </location>
</feature>
<dbReference type="InterPro" id="IPR018541">
    <property type="entry name" value="Ftsk_gamma"/>
</dbReference>
<evidence type="ECO:0000256" key="5">
    <source>
        <dbReference type="ARBA" id="ARBA00022692"/>
    </source>
</evidence>
<feature type="transmembrane region" description="Helical" evidence="15">
    <location>
        <begin position="155"/>
        <end position="176"/>
    </location>
</feature>
<evidence type="ECO:0000256" key="7">
    <source>
        <dbReference type="ARBA" id="ARBA00022829"/>
    </source>
</evidence>
<evidence type="ECO:0000256" key="6">
    <source>
        <dbReference type="ARBA" id="ARBA00022741"/>
    </source>
</evidence>
<proteinExistence type="inferred from homology"/>
<feature type="region of interest" description="Disordered" evidence="14">
    <location>
        <begin position="1"/>
        <end position="78"/>
    </location>
</feature>
<evidence type="ECO:0000256" key="12">
    <source>
        <dbReference type="ARBA" id="ARBA00023306"/>
    </source>
</evidence>
<keyword evidence="5 15" id="KW-0812">Transmembrane</keyword>
<dbReference type="SMART" id="SM00843">
    <property type="entry name" value="Ftsk_gamma"/>
    <property type="match status" value="1"/>
</dbReference>
<keyword evidence="3" id="KW-1003">Cell membrane</keyword>
<accession>A0ABT9B7M5</accession>
<evidence type="ECO:0000256" key="4">
    <source>
        <dbReference type="ARBA" id="ARBA00022618"/>
    </source>
</evidence>
<dbReference type="InterPro" id="IPR036390">
    <property type="entry name" value="WH_DNA-bd_sf"/>
</dbReference>
<dbReference type="PANTHER" id="PTHR22683:SF41">
    <property type="entry name" value="DNA TRANSLOCASE FTSK"/>
    <property type="match status" value="1"/>
</dbReference>
<evidence type="ECO:0000259" key="16">
    <source>
        <dbReference type="PROSITE" id="PS50901"/>
    </source>
</evidence>
<keyword evidence="11 15" id="KW-0472">Membrane</keyword>
<reference evidence="17" key="1">
    <citation type="submission" date="2023-07" db="EMBL/GenBank/DDBJ databases">
        <authorList>
            <person name="Kim M.K."/>
        </authorList>
    </citation>
    <scope>NUCLEOTIDE SEQUENCE</scope>
    <source>
        <strain evidence="17">ASUV-10-1</strain>
    </source>
</reference>
<keyword evidence="8 13" id="KW-0067">ATP-binding</keyword>
<dbReference type="InterPro" id="IPR050206">
    <property type="entry name" value="FtsK/SpoIIIE/SftA"/>
</dbReference>
<evidence type="ECO:0000256" key="2">
    <source>
        <dbReference type="ARBA" id="ARBA00006474"/>
    </source>
</evidence>
<feature type="transmembrane region" description="Helical" evidence="15">
    <location>
        <begin position="188"/>
        <end position="210"/>
    </location>
</feature>
<feature type="region of interest" description="Disordered" evidence="14">
    <location>
        <begin position="310"/>
        <end position="373"/>
    </location>
</feature>
<keyword evidence="12" id="KW-0131">Cell cycle</keyword>
<keyword evidence="6 13" id="KW-0547">Nucleotide-binding</keyword>
<dbReference type="InterPro" id="IPR025199">
    <property type="entry name" value="FtsK_4TM"/>
</dbReference>
<evidence type="ECO:0000256" key="10">
    <source>
        <dbReference type="ARBA" id="ARBA00023125"/>
    </source>
</evidence>
<dbReference type="Pfam" id="PF17854">
    <property type="entry name" value="FtsK_alpha"/>
    <property type="match status" value="1"/>
</dbReference>
<sequence length="1020" mass="108427">MADNRYRNPPAGPADNRPPDPRPPRRNEPRAAAPDSARPEPRPTATNAPKAAKAAAPNQGPASAKPPKAPREPRGPVPGVGKALSILRDRRFHLFIGFGFLLGSLYLTIAFTSFLFTGHADQSVVAALSTLPAKEAGQESGNWLGLLGAWAAELFIYKLFGIAAFALIPIVFFLGYKIVFRSARGSVSYVLALGLFTMAWLSTLLGYVVVSLAEPGADPALAHRLDFLCGGVGFEAATWLASLIGWGTVLLLAFALISFVVFFFNVTSLNLSFLGSGVEADADEDAELAAEIEAEQLAAVATPAPAKMPVAEKAPQVSSANSSATVTAAGAEAPQPTPAPTTKPASTGPALQLGDDTAEPRPEASEFEPAPKAPATAAMALDVSGPLATAAAVATGLSSAATAAATAPATVAASALTAAASSTGPAFSIEMPDAEPEVEFNTAPRPTASVPTPLSMADLADEDAELPAAKTPALQVPKSLNPLEITIPNRDDLDPNAGADIAAVADEDEDADVMPNVNYDPTLDLSRYVYPTLELLRDYGTPKAQVTKEELEANKDRIVETLGHYSIAIASIKATIGPTVTLYEIVPEAGIRISKIKSLEDDIALSLAALGIRIIAPIPGKGTIGIEVPNTKKEMVSIRSVLGSEKFARSEMDLPVAFGRTITNEVFVADLAKMPHLLMAGATGQGKSVGLNVILASLLYKRHPAQLKFVLVDPKKVELSIFNKIERHFLAKLPDTEEPIITDTKKVVHTLNSLCMEMDRRYDLLKEAGCRNLKEYNAKFVERRLNPKKGHRYMPFIVLVIDELADLMMTAGKEVEQPIARLAQLARAIGIHLIVATQRPSVNVITGIIKANFPCRISFKVTSKIDSRTILDTGGADQLIGQGDMLFSAGSDLIRVQCAFIDTPEVDKLCDFIGEQQGYSDAYLLPEVAGADGDSSGSFDEDDGGERDSMFEEAARCIVLHQQGSTSLIQRKLKLGYNRAGRLVDQLERAGIVGPFEGSKARAVLIPDEYALEMHLKSLV</sequence>
<dbReference type="InterPro" id="IPR027417">
    <property type="entry name" value="P-loop_NTPase"/>
</dbReference>
<dbReference type="Pfam" id="PF01580">
    <property type="entry name" value="FtsK_SpoIIIE"/>
    <property type="match status" value="1"/>
</dbReference>
<dbReference type="SUPFAM" id="SSF46785">
    <property type="entry name" value="Winged helix' DNA-binding domain"/>
    <property type="match status" value="1"/>
</dbReference>
<keyword evidence="4" id="KW-0132">Cell division</keyword>
<dbReference type="PANTHER" id="PTHR22683">
    <property type="entry name" value="SPORULATION PROTEIN RELATED"/>
    <property type="match status" value="1"/>
</dbReference>
<dbReference type="Gene3D" id="3.30.980.40">
    <property type="match status" value="1"/>
</dbReference>
<evidence type="ECO:0000256" key="8">
    <source>
        <dbReference type="ARBA" id="ARBA00022840"/>
    </source>
</evidence>
<keyword evidence="9 15" id="KW-1133">Transmembrane helix</keyword>
<evidence type="ECO:0000313" key="17">
    <source>
        <dbReference type="EMBL" id="MDO7873653.1"/>
    </source>
</evidence>
<evidence type="ECO:0000256" key="15">
    <source>
        <dbReference type="SAM" id="Phobius"/>
    </source>
</evidence>
<dbReference type="SUPFAM" id="SSF52540">
    <property type="entry name" value="P-loop containing nucleoside triphosphate hydrolases"/>
    <property type="match status" value="1"/>
</dbReference>
<dbReference type="Gene3D" id="1.10.10.10">
    <property type="entry name" value="Winged helix-like DNA-binding domain superfamily/Winged helix DNA-binding domain"/>
    <property type="match status" value="1"/>
</dbReference>
<feature type="domain" description="FtsK" evidence="16">
    <location>
        <begin position="663"/>
        <end position="868"/>
    </location>
</feature>
<evidence type="ECO:0000256" key="1">
    <source>
        <dbReference type="ARBA" id="ARBA00004651"/>
    </source>
</evidence>
<feature type="transmembrane region" description="Helical" evidence="15">
    <location>
        <begin position="92"/>
        <end position="116"/>
    </location>
</feature>
<dbReference type="Proteomes" id="UP001176429">
    <property type="component" value="Unassembled WGS sequence"/>
</dbReference>
<keyword evidence="10" id="KW-0238">DNA-binding</keyword>
<comment type="caution">
    <text evidence="17">The sequence shown here is derived from an EMBL/GenBank/DDBJ whole genome shotgun (WGS) entry which is preliminary data.</text>
</comment>
<name>A0ABT9B7M5_9BACT</name>
<evidence type="ECO:0000256" key="14">
    <source>
        <dbReference type="SAM" id="MobiDB-lite"/>
    </source>
</evidence>
<evidence type="ECO:0000256" key="3">
    <source>
        <dbReference type="ARBA" id="ARBA00022475"/>
    </source>
</evidence>
<dbReference type="Gene3D" id="3.40.50.300">
    <property type="entry name" value="P-loop containing nucleotide triphosphate hydrolases"/>
    <property type="match status" value="1"/>
</dbReference>
<feature type="compositionally biased region" description="Low complexity" evidence="14">
    <location>
        <begin position="44"/>
        <end position="58"/>
    </location>
</feature>